<keyword evidence="2" id="KW-0472">Membrane</keyword>
<keyword evidence="2" id="KW-0812">Transmembrane</keyword>
<reference evidence="3 4" key="1">
    <citation type="submission" date="2024-01" db="EMBL/GenBank/DDBJ databases">
        <title>The complete chloroplast genome sequence of Lithospermum erythrorhizon: insights into the phylogenetic relationship among Boraginaceae species and the maternal lineages of purple gromwells.</title>
        <authorList>
            <person name="Okada T."/>
            <person name="Watanabe K."/>
        </authorList>
    </citation>
    <scope>NUCLEOTIDE SEQUENCE [LARGE SCALE GENOMIC DNA]</scope>
</reference>
<evidence type="ECO:0000256" key="2">
    <source>
        <dbReference type="RuleBase" id="RU365003"/>
    </source>
</evidence>
<organism evidence="3 4">
    <name type="scientific">Lithospermum erythrorhizon</name>
    <name type="common">Purple gromwell</name>
    <name type="synonym">Lithospermum officinale var. erythrorhizon</name>
    <dbReference type="NCBI Taxonomy" id="34254"/>
    <lineage>
        <taxon>Eukaryota</taxon>
        <taxon>Viridiplantae</taxon>
        <taxon>Streptophyta</taxon>
        <taxon>Embryophyta</taxon>
        <taxon>Tracheophyta</taxon>
        <taxon>Spermatophyta</taxon>
        <taxon>Magnoliopsida</taxon>
        <taxon>eudicotyledons</taxon>
        <taxon>Gunneridae</taxon>
        <taxon>Pentapetalae</taxon>
        <taxon>asterids</taxon>
        <taxon>lamiids</taxon>
        <taxon>Boraginales</taxon>
        <taxon>Boraginaceae</taxon>
        <taxon>Boraginoideae</taxon>
        <taxon>Lithospermeae</taxon>
        <taxon>Lithospermum</taxon>
    </lineage>
</organism>
<dbReference type="Pfam" id="PF08610">
    <property type="entry name" value="Pex16"/>
    <property type="match status" value="1"/>
</dbReference>
<keyword evidence="2" id="KW-0962">Peroxisome biogenesis</keyword>
<dbReference type="EMBL" id="BAABME010008720">
    <property type="protein sequence ID" value="GAA0173687.1"/>
    <property type="molecule type" value="Genomic_DNA"/>
</dbReference>
<protein>
    <recommendedName>
        <fullName evidence="2">Peroxisomal membrane protein PEX16</fullName>
    </recommendedName>
</protein>
<comment type="subcellular location">
    <subcellularLocation>
        <location evidence="2">Peroxisome membrane</location>
    </subcellularLocation>
</comment>
<comment type="similarity">
    <text evidence="1 2">Belongs to the peroxin-16 family.</text>
</comment>
<keyword evidence="2" id="KW-0576">Peroxisome</keyword>
<feature type="transmembrane region" description="Helical" evidence="2">
    <location>
        <begin position="265"/>
        <end position="285"/>
    </location>
</feature>
<dbReference type="GO" id="GO:0007031">
    <property type="term" value="P:peroxisome organization"/>
    <property type="evidence" value="ECO:0007669"/>
    <property type="project" value="UniProtKB-KW"/>
</dbReference>
<dbReference type="PANTHER" id="PTHR13299:SF0">
    <property type="entry name" value="PEROXISOMAL MEMBRANE PROTEIN PEX16"/>
    <property type="match status" value="1"/>
</dbReference>
<keyword evidence="2" id="KW-1133">Transmembrane helix</keyword>
<gene>
    <name evidence="3" type="ORF">LIER_27252</name>
</gene>
<evidence type="ECO:0000313" key="3">
    <source>
        <dbReference type="EMBL" id="GAA0173687.1"/>
    </source>
</evidence>
<dbReference type="PANTHER" id="PTHR13299">
    <property type="entry name" value="PEROXISOMAL MEMBRANE PROTEIN PEX16"/>
    <property type="match status" value="1"/>
</dbReference>
<comment type="caution">
    <text evidence="3">The sequence shown here is derived from an EMBL/GenBank/DDBJ whole genome shotgun (WGS) entry which is preliminary data.</text>
</comment>
<dbReference type="Proteomes" id="UP001454036">
    <property type="component" value="Unassembled WGS sequence"/>
</dbReference>
<dbReference type="GO" id="GO:0005778">
    <property type="term" value="C:peroxisomal membrane"/>
    <property type="evidence" value="ECO:0007669"/>
    <property type="project" value="UniProtKB-SubCell"/>
</dbReference>
<keyword evidence="4" id="KW-1185">Reference proteome</keyword>
<feature type="transmembrane region" description="Helical" evidence="2">
    <location>
        <begin position="231"/>
        <end position="253"/>
    </location>
</feature>
<dbReference type="InterPro" id="IPR013919">
    <property type="entry name" value="Pex16"/>
</dbReference>
<sequence>MEAYKRWVRRNKDYVHSLESLANGLTWILPERFSESEIGPEAVSSLIGIITAINDHIIETTPSQARERPAYSSSFPYSLCITLTKDVETLVEVAAEQYYGNDKKWNFLAITEAIKVFIRLALFRFSGYKMLLQGGESLNDEKGSTDSYSRYGQGTQPGFHNMPNNPRNLNGQTPWNLEGRALSALNRFGQSARMSSEPTWLQRVQQQQAMESPDMEVEKPSLVKILSENGFYSRLFVLGETLFILRPLIYVLLIRKYGTRSWFPWFISLSVDIFGNGILSYGTVLGRGSNGPQFHHSPEERDELKRRRLLWALYLMRDPFFSKYTRQRLNRTQKTLEPVPIVGLIAEKLIDLIVGAQTRYTYMSGS</sequence>
<evidence type="ECO:0000313" key="4">
    <source>
        <dbReference type="Proteomes" id="UP001454036"/>
    </source>
</evidence>
<accession>A0AAV3RFA3</accession>
<name>A0AAV3RFA3_LITER</name>
<proteinExistence type="inferred from homology"/>
<evidence type="ECO:0000256" key="1">
    <source>
        <dbReference type="ARBA" id="ARBA00009505"/>
    </source>
</evidence>
<dbReference type="AlphaFoldDB" id="A0AAV3RFA3"/>